<dbReference type="RefSeq" id="WP_200311654.1">
    <property type="nucleotide sequence ID" value="NZ_JAENIM010000040.1"/>
</dbReference>
<feature type="transmembrane region" description="Helical" evidence="1">
    <location>
        <begin position="38"/>
        <end position="57"/>
    </location>
</feature>
<organism evidence="2 3">
    <name type="scientific">Persicirhabdus sediminis</name>
    <dbReference type="NCBI Taxonomy" id="454144"/>
    <lineage>
        <taxon>Bacteria</taxon>
        <taxon>Pseudomonadati</taxon>
        <taxon>Verrucomicrobiota</taxon>
        <taxon>Verrucomicrobiia</taxon>
        <taxon>Verrucomicrobiales</taxon>
        <taxon>Verrucomicrobiaceae</taxon>
        <taxon>Persicirhabdus</taxon>
    </lineage>
</organism>
<feature type="transmembrane region" description="Helical" evidence="1">
    <location>
        <begin position="100"/>
        <end position="126"/>
    </location>
</feature>
<gene>
    <name evidence="2" type="ORF">JIN82_10775</name>
</gene>
<reference evidence="2" key="1">
    <citation type="submission" date="2021-01" db="EMBL/GenBank/DDBJ databases">
        <title>Modified the classification status of verrucomicrobia.</title>
        <authorList>
            <person name="Feng X."/>
        </authorList>
    </citation>
    <scope>NUCLEOTIDE SEQUENCE</scope>
    <source>
        <strain evidence="2">_KCTC 22039</strain>
    </source>
</reference>
<dbReference type="Proteomes" id="UP000624703">
    <property type="component" value="Unassembled WGS sequence"/>
</dbReference>
<dbReference type="EMBL" id="JAENIM010000040">
    <property type="protein sequence ID" value="MBK1791634.1"/>
    <property type="molecule type" value="Genomic_DNA"/>
</dbReference>
<comment type="caution">
    <text evidence="2">The sequence shown here is derived from an EMBL/GenBank/DDBJ whole genome shotgun (WGS) entry which is preliminary data.</text>
</comment>
<keyword evidence="3" id="KW-1185">Reference proteome</keyword>
<accession>A0A8J7MD89</accession>
<sequence>MREIISYIFIFAFLAFPLGFGGILLFKTETSIPKWFKFSIASVVACYFCVLFSVWSIDWHYKYELDKFDLDGDGMFSGEELTPEMDKAMKNLTNDTGRTFAPITGAIISPIYNGFWLTIFGGLTYIRNRIKTKREQGCAHQSTTRSGSKSE</sequence>
<proteinExistence type="predicted"/>
<keyword evidence="1" id="KW-0812">Transmembrane</keyword>
<name>A0A8J7MD89_9BACT</name>
<evidence type="ECO:0000256" key="1">
    <source>
        <dbReference type="SAM" id="Phobius"/>
    </source>
</evidence>
<evidence type="ECO:0000313" key="2">
    <source>
        <dbReference type="EMBL" id="MBK1791634.1"/>
    </source>
</evidence>
<protein>
    <submittedName>
        <fullName evidence="2">Uncharacterized protein</fullName>
    </submittedName>
</protein>
<keyword evidence="1" id="KW-0472">Membrane</keyword>
<evidence type="ECO:0000313" key="3">
    <source>
        <dbReference type="Proteomes" id="UP000624703"/>
    </source>
</evidence>
<keyword evidence="1" id="KW-1133">Transmembrane helix</keyword>
<feature type="transmembrane region" description="Helical" evidence="1">
    <location>
        <begin position="6"/>
        <end position="26"/>
    </location>
</feature>
<dbReference type="AlphaFoldDB" id="A0A8J7MD89"/>